<dbReference type="Gene3D" id="3.50.50.60">
    <property type="entry name" value="FAD/NAD(P)-binding domain"/>
    <property type="match status" value="2"/>
</dbReference>
<dbReference type="Pfam" id="PF01266">
    <property type="entry name" value="DAO"/>
    <property type="match status" value="1"/>
</dbReference>
<dbReference type="PANTHER" id="PTHR13847">
    <property type="entry name" value="SARCOSINE DEHYDROGENASE-RELATED"/>
    <property type="match status" value="1"/>
</dbReference>
<dbReference type="InterPro" id="IPR036188">
    <property type="entry name" value="FAD/NAD-bd_sf"/>
</dbReference>
<gene>
    <name evidence="3" type="ORF">AWB64_01672</name>
</gene>
<dbReference type="GO" id="GO:0005737">
    <property type="term" value="C:cytoplasm"/>
    <property type="evidence" value="ECO:0007669"/>
    <property type="project" value="TreeGrafter"/>
</dbReference>
<dbReference type="GO" id="GO:0016491">
    <property type="term" value="F:oxidoreductase activity"/>
    <property type="evidence" value="ECO:0007669"/>
    <property type="project" value="UniProtKB-KW"/>
</dbReference>
<protein>
    <submittedName>
        <fullName evidence="3">D-amino-acid dehydrogenase</fullName>
    </submittedName>
</protein>
<dbReference type="OrthoDB" id="18526at2"/>
<proteinExistence type="predicted"/>
<name>A0A158FQS2_CABSO</name>
<dbReference type="AlphaFoldDB" id="A0A158FQS2"/>
<dbReference type="PANTHER" id="PTHR13847:SF289">
    <property type="entry name" value="GLYCINE OXIDASE"/>
    <property type="match status" value="1"/>
</dbReference>
<dbReference type="Proteomes" id="UP000054893">
    <property type="component" value="Unassembled WGS sequence"/>
</dbReference>
<dbReference type="SUPFAM" id="SSF54373">
    <property type="entry name" value="FAD-linked reductases, C-terminal domain"/>
    <property type="match status" value="1"/>
</dbReference>
<organism evidence="3 4">
    <name type="scientific">Caballeronia sordidicola</name>
    <name type="common">Burkholderia sordidicola</name>
    <dbReference type="NCBI Taxonomy" id="196367"/>
    <lineage>
        <taxon>Bacteria</taxon>
        <taxon>Pseudomonadati</taxon>
        <taxon>Pseudomonadota</taxon>
        <taxon>Betaproteobacteria</taxon>
        <taxon>Burkholderiales</taxon>
        <taxon>Burkholderiaceae</taxon>
        <taxon>Caballeronia</taxon>
    </lineage>
</organism>
<evidence type="ECO:0000259" key="2">
    <source>
        <dbReference type="Pfam" id="PF01266"/>
    </source>
</evidence>
<dbReference type="EMBL" id="FCOC02000003">
    <property type="protein sequence ID" value="SAL22152.1"/>
    <property type="molecule type" value="Genomic_DNA"/>
</dbReference>
<sequence length="424" mass="45689">MTNQTTSNASTPDVLVVGAGVVGLACAWSALREGLTVTIVDRDFDGDRASHGNAGGIAASESTPISVPGLFLKATKWMLDPLGPLSLDWRHVPSALPWFIEFRRASNLDRFRQISLALAALNNRVYDDLIPLFEDVGAMSTFYRRGAITLYETDKAFRADATEWKLKQELGVRWRALNQREVQELEPALAPVFKHGVFLEDWSHIGDPRQLVSQIRTRVKALGARLVQGVVAGLDANDRDTPSAVLNTGATIAARQIVVAAGAWSASLAESIGDTVLLESERGYNTTLPQPGVGLSREVIFAERKFVATPLDIGIRIGGAAEFAGLKAQPNYKRSEALLELGKRFLPGIQDHGAVQWMGHRPATPDSLPVIGKSPSAAAVIYAFGHGHLGLTQSATTGALVADLLVNRTPGTPLGAYSIERFRK</sequence>
<dbReference type="Gene3D" id="3.30.9.10">
    <property type="entry name" value="D-Amino Acid Oxidase, subunit A, domain 2"/>
    <property type="match status" value="1"/>
</dbReference>
<dbReference type="RefSeq" id="WP_060818188.1">
    <property type="nucleotide sequence ID" value="NZ_FCOC02000003.1"/>
</dbReference>
<dbReference type="InterPro" id="IPR006076">
    <property type="entry name" value="FAD-dep_OxRdtase"/>
</dbReference>
<evidence type="ECO:0000313" key="3">
    <source>
        <dbReference type="EMBL" id="SAL22152.1"/>
    </source>
</evidence>
<evidence type="ECO:0000256" key="1">
    <source>
        <dbReference type="ARBA" id="ARBA00023002"/>
    </source>
</evidence>
<dbReference type="SUPFAM" id="SSF51905">
    <property type="entry name" value="FAD/NAD(P)-binding domain"/>
    <property type="match status" value="1"/>
</dbReference>
<keyword evidence="1" id="KW-0560">Oxidoreductase</keyword>
<accession>A0A158FQS2</accession>
<reference evidence="3 4" key="1">
    <citation type="submission" date="2016-01" db="EMBL/GenBank/DDBJ databases">
        <authorList>
            <person name="Oliw E.H."/>
        </authorList>
    </citation>
    <scope>NUCLEOTIDE SEQUENCE [LARGE SCALE GENOMIC DNA]</scope>
    <source>
        <strain evidence="3">LMG 22029</strain>
    </source>
</reference>
<feature type="domain" description="FAD dependent oxidoreductase" evidence="2">
    <location>
        <begin position="13"/>
        <end position="404"/>
    </location>
</feature>
<evidence type="ECO:0000313" key="4">
    <source>
        <dbReference type="Proteomes" id="UP000054893"/>
    </source>
</evidence>